<evidence type="ECO:0000256" key="2">
    <source>
        <dbReference type="RuleBase" id="RU000461"/>
    </source>
</evidence>
<dbReference type="PRINTS" id="PR00359">
    <property type="entry name" value="BP450"/>
</dbReference>
<name>A0ABU5R5V0_9PSEU</name>
<accession>A0ABU5R5V0</accession>
<keyword evidence="2" id="KW-0349">Heme</keyword>
<keyword evidence="2" id="KW-0408">Iron</keyword>
<reference evidence="3 4" key="1">
    <citation type="submission" date="2023-12" db="EMBL/GenBank/DDBJ databases">
        <title>Amycolatopsis sp. V23-08.</title>
        <authorList>
            <person name="Somphong A."/>
        </authorList>
    </citation>
    <scope>NUCLEOTIDE SEQUENCE [LARGE SCALE GENOMIC DNA]</scope>
    <source>
        <strain evidence="3 4">V23-08</strain>
    </source>
</reference>
<organism evidence="3 4">
    <name type="scientific">Amycolatopsis heterodermiae</name>
    <dbReference type="NCBI Taxonomy" id="3110235"/>
    <lineage>
        <taxon>Bacteria</taxon>
        <taxon>Bacillati</taxon>
        <taxon>Actinomycetota</taxon>
        <taxon>Actinomycetes</taxon>
        <taxon>Pseudonocardiales</taxon>
        <taxon>Pseudonocardiaceae</taxon>
        <taxon>Amycolatopsis</taxon>
    </lineage>
</organism>
<keyword evidence="2" id="KW-0503">Monooxygenase</keyword>
<dbReference type="PROSITE" id="PS00086">
    <property type="entry name" value="CYTOCHROME_P450"/>
    <property type="match status" value="1"/>
</dbReference>
<dbReference type="Pfam" id="PF00067">
    <property type="entry name" value="p450"/>
    <property type="match status" value="1"/>
</dbReference>
<dbReference type="InterPro" id="IPR001128">
    <property type="entry name" value="Cyt_P450"/>
</dbReference>
<evidence type="ECO:0000256" key="1">
    <source>
        <dbReference type="ARBA" id="ARBA00010617"/>
    </source>
</evidence>
<keyword evidence="4" id="KW-1185">Reference proteome</keyword>
<evidence type="ECO:0000313" key="4">
    <source>
        <dbReference type="Proteomes" id="UP001304298"/>
    </source>
</evidence>
<proteinExistence type="inferred from homology"/>
<dbReference type="InterPro" id="IPR017972">
    <property type="entry name" value="Cyt_P450_CS"/>
</dbReference>
<keyword evidence="2" id="KW-0479">Metal-binding</keyword>
<dbReference type="Proteomes" id="UP001304298">
    <property type="component" value="Unassembled WGS sequence"/>
</dbReference>
<dbReference type="RefSeq" id="WP_323328138.1">
    <property type="nucleotide sequence ID" value="NZ_JAYFSI010000003.1"/>
</dbReference>
<protein>
    <submittedName>
        <fullName evidence="3">Cytochrome P450</fullName>
    </submittedName>
</protein>
<sequence>MSPEIDLTDFKVLTDPFTAYDQAREASAVARLVIPGFGPFWALTRYAEARAMLADPRFEVKPESFLRPPGIPEHCLEYMRTMAEQDGAEHLRLRRLVAPAFTPKRAAQFRPRLAATTERLLDELPTHAENGVVDLIPHFARPLPIDVICELVGIPAADRPRWREYGGAVAGGIGQDFAAAIPVIIEGAKDVVARSRAEPGDDLIGDLVRAQEDGDRLTDTELVTLVWHLVLAGQTPVNLIANAVEALLAHPDQLALLRADPALWPGAVEELMRWCSPQLLTTPRFAREDVEIDGTLIREGERVTAAMVAADRDPRVFDGADRLDVTRSGPAQLGFSHGPHFCLGASIARVQTEVALSSLFDRFPDLALAVEDVPRTPDGGTWRPAALPLTL</sequence>
<gene>
    <name evidence="3" type="ORF">VA596_16865</name>
</gene>
<evidence type="ECO:0000313" key="3">
    <source>
        <dbReference type="EMBL" id="MEA5361220.1"/>
    </source>
</evidence>
<dbReference type="SUPFAM" id="SSF48264">
    <property type="entry name" value="Cytochrome P450"/>
    <property type="match status" value="1"/>
</dbReference>
<keyword evidence="2" id="KW-0560">Oxidoreductase</keyword>
<comment type="caution">
    <text evidence="3">The sequence shown here is derived from an EMBL/GenBank/DDBJ whole genome shotgun (WGS) entry which is preliminary data.</text>
</comment>
<dbReference type="InterPro" id="IPR002397">
    <property type="entry name" value="Cyt_P450_B"/>
</dbReference>
<dbReference type="PANTHER" id="PTHR46696:SF1">
    <property type="entry name" value="CYTOCHROME P450 YJIB-RELATED"/>
    <property type="match status" value="1"/>
</dbReference>
<dbReference type="EMBL" id="JAYFSI010000003">
    <property type="protein sequence ID" value="MEA5361220.1"/>
    <property type="molecule type" value="Genomic_DNA"/>
</dbReference>
<dbReference type="PANTHER" id="PTHR46696">
    <property type="entry name" value="P450, PUTATIVE (EUROFUNG)-RELATED"/>
    <property type="match status" value="1"/>
</dbReference>
<dbReference type="InterPro" id="IPR036396">
    <property type="entry name" value="Cyt_P450_sf"/>
</dbReference>
<dbReference type="CDD" id="cd11029">
    <property type="entry name" value="CYP107-like"/>
    <property type="match status" value="1"/>
</dbReference>
<comment type="similarity">
    <text evidence="1 2">Belongs to the cytochrome P450 family.</text>
</comment>
<dbReference type="Gene3D" id="1.10.630.10">
    <property type="entry name" value="Cytochrome P450"/>
    <property type="match status" value="1"/>
</dbReference>